<dbReference type="EMBL" id="PVWQ01000005">
    <property type="protein sequence ID" value="RDW81375.1"/>
    <property type="molecule type" value="Genomic_DNA"/>
</dbReference>
<feature type="coiled-coil region" evidence="1">
    <location>
        <begin position="156"/>
        <end position="190"/>
    </location>
</feature>
<keyword evidence="4" id="KW-1185">Reference proteome</keyword>
<accession>A0A3D8S505</accession>
<feature type="compositionally biased region" description="Basic and acidic residues" evidence="2">
    <location>
        <begin position="388"/>
        <end position="397"/>
    </location>
</feature>
<organism evidence="3 4">
    <name type="scientific">Aspergillus mulundensis</name>
    <dbReference type="NCBI Taxonomy" id="1810919"/>
    <lineage>
        <taxon>Eukaryota</taxon>
        <taxon>Fungi</taxon>
        <taxon>Dikarya</taxon>
        <taxon>Ascomycota</taxon>
        <taxon>Pezizomycotina</taxon>
        <taxon>Eurotiomycetes</taxon>
        <taxon>Eurotiomycetidae</taxon>
        <taxon>Eurotiales</taxon>
        <taxon>Aspergillaceae</taxon>
        <taxon>Aspergillus</taxon>
        <taxon>Aspergillus subgen. Nidulantes</taxon>
    </lineage>
</organism>
<dbReference type="AlphaFoldDB" id="A0A3D8S505"/>
<dbReference type="RefSeq" id="XP_026604428.1">
    <property type="nucleotide sequence ID" value="XM_026746948.1"/>
</dbReference>
<reference evidence="3 4" key="1">
    <citation type="journal article" date="2018" name="IMA Fungus">
        <title>IMA Genome-F 9: Draft genome sequence of Annulohypoxylon stygium, Aspergillus mulundensis, Berkeleyomyces basicola (syn. Thielaviopsis basicola), Ceratocystis smalleyi, two Cercospora beticola strains, Coleophoma cylindrospora, Fusarium fracticaudum, Phialophora cf. hyalina, and Morchella septimelata.</title>
        <authorList>
            <person name="Wingfield B.D."/>
            <person name="Bills G.F."/>
            <person name="Dong Y."/>
            <person name="Huang W."/>
            <person name="Nel W.J."/>
            <person name="Swalarsk-Parry B.S."/>
            <person name="Vaghefi N."/>
            <person name="Wilken P.M."/>
            <person name="An Z."/>
            <person name="de Beer Z.W."/>
            <person name="De Vos L."/>
            <person name="Chen L."/>
            <person name="Duong T.A."/>
            <person name="Gao Y."/>
            <person name="Hammerbacher A."/>
            <person name="Kikkert J.R."/>
            <person name="Li Y."/>
            <person name="Li H."/>
            <person name="Li K."/>
            <person name="Li Q."/>
            <person name="Liu X."/>
            <person name="Ma X."/>
            <person name="Naidoo K."/>
            <person name="Pethybridge S.J."/>
            <person name="Sun J."/>
            <person name="Steenkamp E.T."/>
            <person name="van der Nest M.A."/>
            <person name="van Wyk S."/>
            <person name="Wingfield M.J."/>
            <person name="Xiong C."/>
            <person name="Yue Q."/>
            <person name="Zhang X."/>
        </authorList>
    </citation>
    <scope>NUCLEOTIDE SEQUENCE [LARGE SCALE GENOMIC DNA]</scope>
    <source>
        <strain evidence="3 4">DSM 5745</strain>
    </source>
</reference>
<keyword evidence="1" id="KW-0175">Coiled coil</keyword>
<sequence length="447" mass="50659">MSHSLVPLPLRTTTHHQDPLLHVERQAKHIQRNLQLLIDAQGEGLLAGLGGQQPEASVLEDHASSSQSQLHSPQGASTVPVRQPRQKKIGLRAAREGIFTSMQDLMRLREEELEILASRQEDMSHGLTEIETFTTKRCGLENIIAAINDTRETRLSRELRDERSRLEVEIHELENKLAQMKARHRHVVDELAQVENSVDAKLSSYKASLSLLETDVRRFLASPPVKPSANGTSQENFYSLKPSRRTLEMAQEHWQREQSDLQHRQEEVDAEIEALEEGCVVWKRVVGDISGFEKRLRANMRRSMQVEEQSSKGKEAVRSQDDPVQLIIEDLEQTTNLVEGQLDYAQSRDWKLLVCCISAELEALREAREILSDIFHVAEVETNPSAARDLEEPHKNADNNSQTDPLGIDNPEPPADLLRDVNSHSHDDAKSESEYDEPDPAWLLPET</sequence>
<protein>
    <submittedName>
        <fullName evidence="3">Autophagy-related protein Atg28</fullName>
    </submittedName>
</protein>
<dbReference type="STRING" id="1810919.A0A3D8S505"/>
<proteinExistence type="predicted"/>
<evidence type="ECO:0000256" key="2">
    <source>
        <dbReference type="SAM" id="MobiDB-lite"/>
    </source>
</evidence>
<evidence type="ECO:0000256" key="1">
    <source>
        <dbReference type="SAM" id="Coils"/>
    </source>
</evidence>
<evidence type="ECO:0000313" key="4">
    <source>
        <dbReference type="Proteomes" id="UP000256690"/>
    </source>
</evidence>
<dbReference type="Proteomes" id="UP000256690">
    <property type="component" value="Unassembled WGS sequence"/>
</dbReference>
<dbReference type="OrthoDB" id="5342758at2759"/>
<dbReference type="GeneID" id="38115302"/>
<feature type="compositionally biased region" description="Polar residues" evidence="2">
    <location>
        <begin position="64"/>
        <end position="77"/>
    </location>
</feature>
<feature type="region of interest" description="Disordered" evidence="2">
    <location>
        <begin position="56"/>
        <end position="87"/>
    </location>
</feature>
<feature type="region of interest" description="Disordered" evidence="2">
    <location>
        <begin position="385"/>
        <end position="447"/>
    </location>
</feature>
<name>A0A3D8S505_9EURO</name>
<evidence type="ECO:0000313" key="3">
    <source>
        <dbReference type="EMBL" id="RDW81375.1"/>
    </source>
</evidence>
<comment type="caution">
    <text evidence="3">The sequence shown here is derived from an EMBL/GenBank/DDBJ whole genome shotgun (WGS) entry which is preliminary data.</text>
</comment>
<gene>
    <name evidence="3" type="ORF">DSM5745_04932</name>
</gene>
<feature type="compositionally biased region" description="Basic and acidic residues" evidence="2">
    <location>
        <begin position="417"/>
        <end position="433"/>
    </location>
</feature>